<dbReference type="Proteomes" id="UP000828390">
    <property type="component" value="Unassembled WGS sequence"/>
</dbReference>
<sequence length="87" mass="10405">MLLVVFLLTEFPHGMLILISATMPDFYYRVCLPLGDLTDIIALINNAIHFLRYCIMRTQFRTKFLQMYFNKKTSFEDMERKQSKYVP</sequence>
<organism evidence="2 3">
    <name type="scientific">Dreissena polymorpha</name>
    <name type="common">Zebra mussel</name>
    <name type="synonym">Mytilus polymorpha</name>
    <dbReference type="NCBI Taxonomy" id="45954"/>
    <lineage>
        <taxon>Eukaryota</taxon>
        <taxon>Metazoa</taxon>
        <taxon>Spiralia</taxon>
        <taxon>Lophotrochozoa</taxon>
        <taxon>Mollusca</taxon>
        <taxon>Bivalvia</taxon>
        <taxon>Autobranchia</taxon>
        <taxon>Heteroconchia</taxon>
        <taxon>Euheterodonta</taxon>
        <taxon>Imparidentia</taxon>
        <taxon>Neoheterodontei</taxon>
        <taxon>Myida</taxon>
        <taxon>Dreissenoidea</taxon>
        <taxon>Dreissenidae</taxon>
        <taxon>Dreissena</taxon>
    </lineage>
</organism>
<dbReference type="InterPro" id="IPR053219">
    <property type="entry name" value="GPCR_Dmsr-1"/>
</dbReference>
<dbReference type="AlphaFoldDB" id="A0A9D4I1Y2"/>
<keyword evidence="3" id="KW-1185">Reference proteome</keyword>
<dbReference type="PANTHER" id="PTHR46273:SF4">
    <property type="entry name" value="AT19640P"/>
    <property type="match status" value="1"/>
</dbReference>
<evidence type="ECO:0000256" key="1">
    <source>
        <dbReference type="SAM" id="Phobius"/>
    </source>
</evidence>
<dbReference type="InterPro" id="IPR019427">
    <property type="entry name" value="7TM_GPCR_serpentine_rcpt_Srw"/>
</dbReference>
<dbReference type="GO" id="GO:0005886">
    <property type="term" value="C:plasma membrane"/>
    <property type="evidence" value="ECO:0007669"/>
    <property type="project" value="TreeGrafter"/>
</dbReference>
<name>A0A9D4I1Y2_DREPO</name>
<dbReference type="SUPFAM" id="SSF81321">
    <property type="entry name" value="Family A G protein-coupled receptor-like"/>
    <property type="match status" value="1"/>
</dbReference>
<evidence type="ECO:0000313" key="3">
    <source>
        <dbReference type="Proteomes" id="UP000828390"/>
    </source>
</evidence>
<dbReference type="EMBL" id="JAIWYP010000011">
    <property type="protein sequence ID" value="KAH3741279.1"/>
    <property type="molecule type" value="Genomic_DNA"/>
</dbReference>
<keyword evidence="1" id="KW-0472">Membrane</keyword>
<gene>
    <name evidence="2" type="ORF">DPMN_048001</name>
</gene>
<reference evidence="2" key="1">
    <citation type="journal article" date="2019" name="bioRxiv">
        <title>The Genome of the Zebra Mussel, Dreissena polymorpha: A Resource for Invasive Species Research.</title>
        <authorList>
            <person name="McCartney M.A."/>
            <person name="Auch B."/>
            <person name="Kono T."/>
            <person name="Mallez S."/>
            <person name="Zhang Y."/>
            <person name="Obille A."/>
            <person name="Becker A."/>
            <person name="Abrahante J.E."/>
            <person name="Garbe J."/>
            <person name="Badalamenti J.P."/>
            <person name="Herman A."/>
            <person name="Mangelson H."/>
            <person name="Liachko I."/>
            <person name="Sullivan S."/>
            <person name="Sone E.D."/>
            <person name="Koren S."/>
            <person name="Silverstein K.A.T."/>
            <person name="Beckman K.B."/>
            <person name="Gohl D.M."/>
        </authorList>
    </citation>
    <scope>NUCLEOTIDE SEQUENCE</scope>
    <source>
        <strain evidence="2">Duluth1</strain>
        <tissue evidence="2">Whole animal</tissue>
    </source>
</reference>
<evidence type="ECO:0008006" key="4">
    <source>
        <dbReference type="Google" id="ProtNLM"/>
    </source>
</evidence>
<comment type="caution">
    <text evidence="2">The sequence shown here is derived from an EMBL/GenBank/DDBJ whole genome shotgun (WGS) entry which is preliminary data.</text>
</comment>
<evidence type="ECO:0000313" key="2">
    <source>
        <dbReference type="EMBL" id="KAH3741279.1"/>
    </source>
</evidence>
<accession>A0A9D4I1Y2</accession>
<dbReference type="PANTHER" id="PTHR46273">
    <property type="entry name" value="MYOSUPPRESSIN RECEPTOR 1, ISOFORM B-RELATED"/>
    <property type="match status" value="1"/>
</dbReference>
<keyword evidence="1" id="KW-0812">Transmembrane</keyword>
<keyword evidence="1" id="KW-1133">Transmembrane helix</keyword>
<dbReference type="Pfam" id="PF10324">
    <property type="entry name" value="7TM_GPCR_Srw"/>
    <property type="match status" value="1"/>
</dbReference>
<proteinExistence type="predicted"/>
<protein>
    <recommendedName>
        <fullName evidence="4">G-protein coupled receptors family 1 profile domain-containing protein</fullName>
    </recommendedName>
</protein>
<reference evidence="2" key="2">
    <citation type="submission" date="2020-11" db="EMBL/GenBank/DDBJ databases">
        <authorList>
            <person name="McCartney M.A."/>
            <person name="Auch B."/>
            <person name="Kono T."/>
            <person name="Mallez S."/>
            <person name="Becker A."/>
            <person name="Gohl D.M."/>
            <person name="Silverstein K.A.T."/>
            <person name="Koren S."/>
            <person name="Bechman K.B."/>
            <person name="Herman A."/>
            <person name="Abrahante J.E."/>
            <person name="Garbe J."/>
        </authorList>
    </citation>
    <scope>NUCLEOTIDE SEQUENCE</scope>
    <source>
        <strain evidence="2">Duluth1</strain>
        <tissue evidence="2">Whole animal</tissue>
    </source>
</reference>
<dbReference type="GO" id="GO:0008528">
    <property type="term" value="F:G protein-coupled peptide receptor activity"/>
    <property type="evidence" value="ECO:0007669"/>
    <property type="project" value="InterPro"/>
</dbReference>
<feature type="transmembrane region" description="Helical" evidence="1">
    <location>
        <begin position="37"/>
        <end position="55"/>
    </location>
</feature>
<dbReference type="Gene3D" id="1.20.1070.10">
    <property type="entry name" value="Rhodopsin 7-helix transmembrane proteins"/>
    <property type="match status" value="1"/>
</dbReference>